<dbReference type="InterPro" id="IPR015590">
    <property type="entry name" value="Aldehyde_DH_dom"/>
</dbReference>
<dbReference type="EMBL" id="RQIS01000011">
    <property type="protein sequence ID" value="RQH05078.1"/>
    <property type="molecule type" value="Genomic_DNA"/>
</dbReference>
<dbReference type="SUPFAM" id="SSF53720">
    <property type="entry name" value="ALDH-like"/>
    <property type="match status" value="1"/>
</dbReference>
<sequence>MNTQISADSRIEIERVFNAQRANRVSLKASTAAQRRARLQKLRDAIVAHADEIDEALYVDLRKPRMGPQHFEITSVLEEIDAALHGVEEWMQDTEVTPSPHFKGNRTYIMYEPRGVVLLLGPWNFPFSLVFSPLVPIVAAGNACIVKPNEMQPRTSAVTAKIIREVFDPSEVAVFEGGVPLAEALLDLPFDHIFFTGSPAVGKRVMAAASKHLTTVTLELGGKCPAIVDRGVDLAKTVAMVVAARFRNAGQLCLSVDHVWVPEELRDPFIQIAKAVIDQMFRVDGKLVPERLARIVDQRNFERVNGYVSDAIARGASVVIGGEVDAADRTIHPTVLVDVPLDARIMHEEIFGPILPVLTYRSLDEVTEHVDATGKPLAMYVFSPDQGFIDQVLLYSSSGGVTVNGVMMHYAESRLPFGGVNGSGIGRYKGIYGFRELSNARSIFVQKTG</sequence>
<dbReference type="InterPro" id="IPR016162">
    <property type="entry name" value="Ald_DH_N"/>
</dbReference>
<evidence type="ECO:0000313" key="7">
    <source>
        <dbReference type="EMBL" id="RQH05078.1"/>
    </source>
</evidence>
<comment type="similarity">
    <text evidence="1 4">Belongs to the aldehyde dehydrogenase family.</text>
</comment>
<protein>
    <recommendedName>
        <fullName evidence="4">Aldehyde dehydrogenase</fullName>
    </recommendedName>
</protein>
<dbReference type="PIRSF" id="PIRSF036492">
    <property type="entry name" value="ALDH"/>
    <property type="match status" value="1"/>
</dbReference>
<name>A0A3N6MND5_9BURK</name>
<dbReference type="GO" id="GO:0006081">
    <property type="term" value="P:aldehyde metabolic process"/>
    <property type="evidence" value="ECO:0007669"/>
    <property type="project" value="InterPro"/>
</dbReference>
<dbReference type="AlphaFoldDB" id="A0A3N6MND5"/>
<dbReference type="Proteomes" id="UP000272778">
    <property type="component" value="Unassembled WGS sequence"/>
</dbReference>
<comment type="caution">
    <text evidence="7">The sequence shown here is derived from an EMBL/GenBank/DDBJ whole genome shotgun (WGS) entry which is preliminary data.</text>
</comment>
<evidence type="ECO:0000256" key="5">
    <source>
        <dbReference type="PIRSR" id="PIRSR036492-1"/>
    </source>
</evidence>
<dbReference type="RefSeq" id="WP_124152212.1">
    <property type="nucleotide sequence ID" value="NZ_RQIS01000011.1"/>
</dbReference>
<dbReference type="InterPro" id="IPR016163">
    <property type="entry name" value="Ald_DH_C"/>
</dbReference>
<proteinExistence type="inferred from homology"/>
<evidence type="ECO:0000256" key="4">
    <source>
        <dbReference type="PIRNR" id="PIRNR036492"/>
    </source>
</evidence>
<keyword evidence="2 4" id="KW-0560">Oxidoreductase</keyword>
<feature type="active site" evidence="5">
    <location>
        <position position="253"/>
    </location>
</feature>
<dbReference type="PANTHER" id="PTHR43570">
    <property type="entry name" value="ALDEHYDE DEHYDROGENASE"/>
    <property type="match status" value="1"/>
</dbReference>
<keyword evidence="3" id="KW-0520">NAD</keyword>
<evidence type="ECO:0000256" key="1">
    <source>
        <dbReference type="ARBA" id="ARBA00009986"/>
    </source>
</evidence>
<dbReference type="InterPro" id="IPR016161">
    <property type="entry name" value="Ald_DH/histidinol_DH"/>
</dbReference>
<dbReference type="Pfam" id="PF00171">
    <property type="entry name" value="Aldedh"/>
    <property type="match status" value="1"/>
</dbReference>
<organism evidence="7 8">
    <name type="scientific">Paraburkholderia dinghuensis</name>
    <dbReference type="NCBI Taxonomy" id="2305225"/>
    <lineage>
        <taxon>Bacteria</taxon>
        <taxon>Pseudomonadati</taxon>
        <taxon>Pseudomonadota</taxon>
        <taxon>Betaproteobacteria</taxon>
        <taxon>Burkholderiales</taxon>
        <taxon>Burkholderiaceae</taxon>
        <taxon>Paraburkholderia</taxon>
    </lineage>
</organism>
<feature type="active site" evidence="5">
    <location>
        <position position="219"/>
    </location>
</feature>
<accession>A0A3N6MND5</accession>
<evidence type="ECO:0000256" key="3">
    <source>
        <dbReference type="ARBA" id="ARBA00023027"/>
    </source>
</evidence>
<dbReference type="GO" id="GO:0004029">
    <property type="term" value="F:aldehyde dehydrogenase (NAD+) activity"/>
    <property type="evidence" value="ECO:0007669"/>
    <property type="project" value="TreeGrafter"/>
</dbReference>
<dbReference type="Gene3D" id="3.40.605.10">
    <property type="entry name" value="Aldehyde Dehydrogenase, Chain A, domain 1"/>
    <property type="match status" value="1"/>
</dbReference>
<reference evidence="7 8" key="1">
    <citation type="submission" date="2018-11" db="EMBL/GenBank/DDBJ databases">
        <title>Paraburkholderia sp. DHOA04, isolated from soil.</title>
        <authorList>
            <person name="Gao Z.-H."/>
            <person name="Qiu L.-H."/>
            <person name="Fu J.-C."/>
        </authorList>
    </citation>
    <scope>NUCLEOTIDE SEQUENCE [LARGE SCALE GENOMIC DNA]</scope>
    <source>
        <strain evidence="7 8">DHOA04</strain>
    </source>
</reference>
<dbReference type="PANTHER" id="PTHR43570:SF20">
    <property type="entry name" value="ALDEHYDE DEHYDROGENASE ALDX-RELATED"/>
    <property type="match status" value="1"/>
</dbReference>
<evidence type="ECO:0000313" key="8">
    <source>
        <dbReference type="Proteomes" id="UP000272778"/>
    </source>
</evidence>
<dbReference type="InterPro" id="IPR012394">
    <property type="entry name" value="Aldehyde_DH_NAD(P)"/>
</dbReference>
<evidence type="ECO:0000259" key="6">
    <source>
        <dbReference type="Pfam" id="PF00171"/>
    </source>
</evidence>
<feature type="domain" description="Aldehyde dehydrogenase" evidence="6">
    <location>
        <begin position="6"/>
        <end position="442"/>
    </location>
</feature>
<dbReference type="Gene3D" id="3.40.309.10">
    <property type="entry name" value="Aldehyde Dehydrogenase, Chain A, domain 2"/>
    <property type="match status" value="1"/>
</dbReference>
<dbReference type="GO" id="GO:0005737">
    <property type="term" value="C:cytoplasm"/>
    <property type="evidence" value="ECO:0007669"/>
    <property type="project" value="TreeGrafter"/>
</dbReference>
<gene>
    <name evidence="7" type="ORF">D1Y85_16915</name>
</gene>
<evidence type="ECO:0000256" key="2">
    <source>
        <dbReference type="ARBA" id="ARBA00023002"/>
    </source>
</evidence>
<dbReference type="OrthoDB" id="6187633at2"/>
<keyword evidence="8" id="KW-1185">Reference proteome</keyword>